<organism evidence="1 2">
    <name type="scientific">Bordetella holmesii 1058</name>
    <dbReference type="NCBI Taxonomy" id="1247648"/>
    <lineage>
        <taxon>Bacteria</taxon>
        <taxon>Pseudomonadati</taxon>
        <taxon>Pseudomonadota</taxon>
        <taxon>Betaproteobacteria</taxon>
        <taxon>Burkholderiales</taxon>
        <taxon>Alcaligenaceae</taxon>
        <taxon>Bordetella</taxon>
    </lineage>
</organism>
<sequence>MAFALYDRSRNRVLHGYVAFDAHALFAFEHAKPGCGKV</sequence>
<name>A0ABN0S297_9BORD</name>
<comment type="caution">
    <text evidence="1">The sequence shown here is derived from an EMBL/GenBank/DDBJ whole genome shotgun (WGS) entry which is preliminary data.</text>
</comment>
<protein>
    <recommendedName>
        <fullName evidence="3">N-acetyltransferase YedL</fullName>
    </recommendedName>
</protein>
<gene>
    <name evidence="1" type="ORF">D559_3135</name>
</gene>
<evidence type="ECO:0008006" key="3">
    <source>
        <dbReference type="Google" id="ProtNLM"/>
    </source>
</evidence>
<evidence type="ECO:0000313" key="2">
    <source>
        <dbReference type="Proteomes" id="UP000023104"/>
    </source>
</evidence>
<dbReference type="Proteomes" id="UP000023104">
    <property type="component" value="Unassembled WGS sequence"/>
</dbReference>
<evidence type="ECO:0000313" key="1">
    <source>
        <dbReference type="EMBL" id="EXX95697.1"/>
    </source>
</evidence>
<dbReference type="EMBL" id="JDTF01000004">
    <property type="protein sequence ID" value="EXX95697.1"/>
    <property type="molecule type" value="Genomic_DNA"/>
</dbReference>
<accession>A0ABN0S297</accession>
<reference evidence="1 2" key="1">
    <citation type="submission" date="2014-02" db="EMBL/GenBank/DDBJ databases">
        <title>Whole Genome Sequencing Of Bordetella Holmesii, An Emerging Opportunistic Infection Of Humans.</title>
        <authorList>
            <person name="Tettelin H."/>
            <person name="Hooven T.A."/>
            <person name="Hine E."/>
            <person name="Su Q."/>
            <person name="Huard R.C."/>
            <person name="Della-Latta P."/>
            <person name="Daugherty S.C."/>
            <person name="Agrawal S."/>
            <person name="Sengamalay N."/>
            <person name="Tallon L.J."/>
            <person name="Sadzewicz L."/>
            <person name="Whittier S."/>
            <person name="Fraser C.M."/>
            <person name="Ratner A.J."/>
        </authorList>
    </citation>
    <scope>NUCLEOTIDE SEQUENCE [LARGE SCALE GENOMIC DNA]</scope>
    <source>
        <strain evidence="1 2">1058</strain>
    </source>
</reference>
<proteinExistence type="predicted"/>
<keyword evidence="2" id="KW-1185">Reference proteome</keyword>